<dbReference type="PROSITE" id="PS50060">
    <property type="entry name" value="MAM_2"/>
    <property type="match status" value="2"/>
</dbReference>
<dbReference type="GO" id="GO:0004553">
    <property type="term" value="F:hydrolase activity, hydrolyzing O-glycosyl compounds"/>
    <property type="evidence" value="ECO:0007669"/>
    <property type="project" value="UniProtKB-ARBA"/>
</dbReference>
<feature type="chain" id="PRO_5026806845" evidence="2">
    <location>
        <begin position="21"/>
        <end position="1077"/>
    </location>
</feature>
<evidence type="ECO:0000256" key="1">
    <source>
        <dbReference type="ARBA" id="ARBA00022729"/>
    </source>
</evidence>
<dbReference type="InterPro" id="IPR051560">
    <property type="entry name" value="MAM_domain-containing"/>
</dbReference>
<keyword evidence="5" id="KW-1185">Reference proteome</keyword>
<feature type="domain" description="MAM" evidence="3">
    <location>
        <begin position="431"/>
        <end position="625"/>
    </location>
</feature>
<dbReference type="InterPro" id="IPR000998">
    <property type="entry name" value="MAM_dom"/>
</dbReference>
<dbReference type="Pfam" id="PF19081">
    <property type="entry name" value="Ig_7"/>
    <property type="match status" value="1"/>
</dbReference>
<dbReference type="EMBL" id="WWNE01000003">
    <property type="protein sequence ID" value="NBG64654.1"/>
    <property type="molecule type" value="Genomic_DNA"/>
</dbReference>
<dbReference type="InterPro" id="IPR026444">
    <property type="entry name" value="Secre_tail"/>
</dbReference>
<dbReference type="Proteomes" id="UP000470771">
    <property type="component" value="Unassembled WGS sequence"/>
</dbReference>
<dbReference type="AlphaFoldDB" id="A0A6N9NFU2"/>
<dbReference type="NCBIfam" id="TIGR04183">
    <property type="entry name" value="Por_Secre_tail"/>
    <property type="match status" value="1"/>
</dbReference>
<protein>
    <submittedName>
        <fullName evidence="4">T9SS type A sorting domain-containing protein</fullName>
    </submittedName>
</protein>
<dbReference type="PANTHER" id="PTHR23282:SF101">
    <property type="entry name" value="MAM DOMAIN-CONTAINING PROTEIN"/>
    <property type="match status" value="1"/>
</dbReference>
<evidence type="ECO:0000313" key="5">
    <source>
        <dbReference type="Proteomes" id="UP000470771"/>
    </source>
</evidence>
<dbReference type="SMART" id="SM00137">
    <property type="entry name" value="MAM"/>
    <property type="match status" value="1"/>
</dbReference>
<keyword evidence="1 2" id="KW-0732">Signal</keyword>
<sequence>MKKLLSIFTVLLGISAVAYAQVPDLKVEALVSPSDGCALLINEQVTINVKNVGAAHVTGNVTYGYSVDGGPPVIQFVPGESILAGANKDFTFSTTVDLSTVKTYNFKLWVKVAGDVNISNDTLKNQTVTNLVLPFPYLEDFTSRNINQNTNVGPGFLITPSGTNIYSWYVRSSSFSTSSGPSTDHTPTGATKFLQINGSPGNVNNFADYETPCVNLLNNQTPVLSFWYHMYGSHMGKLYVYAKSTQFPNYVLIDSIVGQQQTSRTQAWRRKVIGLTQFAGQYANIRFRAFKTTAGANDNMAIDDFEILDAFPGQGALTKITAPAPGNCNYSSCDQVQFSFKNVGRDTLYSVTAEYSVDGGSPVQQTFPLTLAPFKSKTLTFTQCADLSTYKVFNISGKVILATDIDTTDNISSISINHITPITVPYVETFETFSFGNNTSGNHVNGWTASTGNNSFSWTLKSGTSASGLAAGATGPRFDHTRGNNSGKYFHTDGSKGFPGEEAILESTCIDFTNIVAPRLKYWYHRFGFDMGDLFVYVSTDGPWIAVDSLKNSDQSSINDAWKVRTVDLTVAKGKQARVRFVGRKGSGFATNMAIDDIFIYDLTDIDIGPVRMSKPDTSKFTCYNNDQPVKVTLQNYGAQPIDFSIDSVLIKVFVTKNGTPWDTARYVVKTNSSNPGGTPLLTDRSTEVSFTGFDMSEIGADYGFLVVTNMLSNRDTVPGTDTLRPANIVTRRNPGVASASSLTVCQGTGVVLTNTNFIGAIRWQRLNGTNWSDDFGLTRDSAVHLVIPTLPVNQYRAKICDSVYSNVLTVNVTQVPSPTPINDTLCGPGTVQLSANAPAGITRVFWYNDPTTSGVLTFGNNYNRSLNETDTFYIASQKDSCFSAPRIPVIGVIASFPETGYSAMDTVICNDTTFYINGGANIGLNATYKWSSNDPTADGKTIQTVGVDPKRLSLNTRYFYTVELNSNANCKTVGDTAWITITDSCKVGLKENSTIGNLSVFPNPTNGNVTLQIETDQANQASLQIISMRGEIIFEEPSFNTLGYTKTFDLSSYSKGIYYMKVISDKGSIVKKVVLQ</sequence>
<dbReference type="RefSeq" id="WP_160631039.1">
    <property type="nucleotide sequence ID" value="NZ_WWNE01000003.1"/>
</dbReference>
<dbReference type="Gene3D" id="2.60.120.200">
    <property type="match status" value="2"/>
</dbReference>
<organism evidence="4 5">
    <name type="scientific">Acidiluteibacter ferrifornacis</name>
    <dbReference type="NCBI Taxonomy" id="2692424"/>
    <lineage>
        <taxon>Bacteria</taxon>
        <taxon>Pseudomonadati</taxon>
        <taxon>Bacteroidota</taxon>
        <taxon>Flavobacteriia</taxon>
        <taxon>Flavobacteriales</taxon>
        <taxon>Cryomorphaceae</taxon>
        <taxon>Acidiluteibacter</taxon>
    </lineage>
</organism>
<dbReference type="GO" id="GO:0016020">
    <property type="term" value="C:membrane"/>
    <property type="evidence" value="ECO:0007669"/>
    <property type="project" value="InterPro"/>
</dbReference>
<feature type="domain" description="MAM" evidence="3">
    <location>
        <begin position="166"/>
        <end position="330"/>
    </location>
</feature>
<proteinExistence type="predicted"/>
<gene>
    <name evidence="4" type="ORF">GQN54_00905</name>
</gene>
<dbReference type="SUPFAM" id="SSF49899">
    <property type="entry name" value="Concanavalin A-like lectins/glucanases"/>
    <property type="match status" value="2"/>
</dbReference>
<dbReference type="InterPro" id="IPR013320">
    <property type="entry name" value="ConA-like_dom_sf"/>
</dbReference>
<dbReference type="Pfam" id="PF00629">
    <property type="entry name" value="MAM"/>
    <property type="match status" value="2"/>
</dbReference>
<dbReference type="InterPro" id="IPR044023">
    <property type="entry name" value="Ig_7"/>
</dbReference>
<evidence type="ECO:0000256" key="2">
    <source>
        <dbReference type="SAM" id="SignalP"/>
    </source>
</evidence>
<name>A0A6N9NFU2_9FLAO</name>
<comment type="caution">
    <text evidence="4">The sequence shown here is derived from an EMBL/GenBank/DDBJ whole genome shotgun (WGS) entry which is preliminary data.</text>
</comment>
<accession>A0A6N9NFU2</accession>
<reference evidence="4 5" key="1">
    <citation type="submission" date="2019-12" db="EMBL/GenBank/DDBJ databases">
        <authorList>
            <person name="Zhao J."/>
        </authorList>
    </citation>
    <scope>NUCLEOTIDE SEQUENCE [LARGE SCALE GENOMIC DNA]</scope>
    <source>
        <strain evidence="4 5">S-15</strain>
    </source>
</reference>
<evidence type="ECO:0000313" key="4">
    <source>
        <dbReference type="EMBL" id="NBG64654.1"/>
    </source>
</evidence>
<evidence type="ECO:0000259" key="3">
    <source>
        <dbReference type="PROSITE" id="PS50060"/>
    </source>
</evidence>
<dbReference type="GO" id="GO:0005975">
    <property type="term" value="P:carbohydrate metabolic process"/>
    <property type="evidence" value="ECO:0007669"/>
    <property type="project" value="UniProtKB-ARBA"/>
</dbReference>
<dbReference type="Pfam" id="PF18962">
    <property type="entry name" value="Por_Secre_tail"/>
    <property type="match status" value="1"/>
</dbReference>
<feature type="signal peptide" evidence="2">
    <location>
        <begin position="1"/>
        <end position="20"/>
    </location>
</feature>
<dbReference type="PANTHER" id="PTHR23282">
    <property type="entry name" value="APICAL ENDOSOMAL GLYCOPROTEIN PRECURSOR"/>
    <property type="match status" value="1"/>
</dbReference>